<dbReference type="PANTHER" id="PTHR10971">
    <property type="entry name" value="MRNA EXPORT FACTOR AND BUB3"/>
    <property type="match status" value="1"/>
</dbReference>
<evidence type="ECO:0000313" key="4">
    <source>
        <dbReference type="EMBL" id="KAF7828011.1"/>
    </source>
</evidence>
<dbReference type="InterPro" id="IPR019775">
    <property type="entry name" value="WD40_repeat_CS"/>
</dbReference>
<gene>
    <name evidence="4" type="ORF">G2W53_019175</name>
</gene>
<comment type="caution">
    <text evidence="4">The sequence shown here is derived from an EMBL/GenBank/DDBJ whole genome shotgun (WGS) entry which is preliminary data.</text>
</comment>
<feature type="repeat" description="WD" evidence="3">
    <location>
        <begin position="92"/>
        <end position="133"/>
    </location>
</feature>
<keyword evidence="5" id="KW-1185">Reference proteome</keyword>
<dbReference type="Pfam" id="PF00400">
    <property type="entry name" value="WD40"/>
    <property type="match status" value="1"/>
</dbReference>
<dbReference type="EMBL" id="JAAIUW010000006">
    <property type="protein sequence ID" value="KAF7828011.1"/>
    <property type="molecule type" value="Genomic_DNA"/>
</dbReference>
<dbReference type="OrthoDB" id="10262475at2759"/>
<proteinExistence type="predicted"/>
<dbReference type="PROSITE" id="PS50082">
    <property type="entry name" value="WD_REPEATS_2"/>
    <property type="match status" value="1"/>
</dbReference>
<evidence type="ECO:0000313" key="5">
    <source>
        <dbReference type="Proteomes" id="UP000634136"/>
    </source>
</evidence>
<reference evidence="4" key="1">
    <citation type="submission" date="2020-09" db="EMBL/GenBank/DDBJ databases">
        <title>Genome-Enabled Discovery of Anthraquinone Biosynthesis in Senna tora.</title>
        <authorList>
            <person name="Kang S.-H."/>
            <person name="Pandey R.P."/>
            <person name="Lee C.-M."/>
            <person name="Sim J.-S."/>
            <person name="Jeong J.-T."/>
            <person name="Choi B.-S."/>
            <person name="Jung M."/>
            <person name="Ginzburg D."/>
            <person name="Zhao K."/>
            <person name="Won S.Y."/>
            <person name="Oh T.-J."/>
            <person name="Yu Y."/>
            <person name="Kim N.-H."/>
            <person name="Lee O.R."/>
            <person name="Lee T.-H."/>
            <person name="Bashyal P."/>
            <person name="Kim T.-S."/>
            <person name="Lee W.-H."/>
            <person name="Kawkins C."/>
            <person name="Kim C.-K."/>
            <person name="Kim J.S."/>
            <person name="Ahn B.O."/>
            <person name="Rhee S.Y."/>
            <person name="Sohng J.K."/>
        </authorList>
    </citation>
    <scope>NUCLEOTIDE SEQUENCE</scope>
    <source>
        <tissue evidence="4">Leaf</tissue>
    </source>
</reference>
<evidence type="ECO:0000256" key="1">
    <source>
        <dbReference type="ARBA" id="ARBA00022574"/>
    </source>
</evidence>
<protein>
    <submittedName>
        <fullName evidence="4">Mitotic checkpoint protein BUB3.3-like isoform X1</fullName>
    </submittedName>
</protein>
<sequence>MSKASFEVEFETPVTDAISRIRFAPHSNNLLISSWDSILRLYDVENSVLRLEAPSEAALLDCVFQDELVAFAAASDGLIRRYDLHSGIIYTMGSHDDTATCTGYCNELGVLITSGFDKKILLWDIRTGKVLHCLRNLGSEVDSISVSGFNMTVAIGTFVHIYDLRHFNQPVQSKEPHKGAQIRCVSSVPYSDGYAVGSVDGRVALQISSSGSNHIGYTFRCHPKSEDGRHYFSSVNDIIFNPVVSGAFVTGDNEGYVTIWDAGSRKRLIEFPKYPNSVASLSYNHEGQLLAVASSYTYQEAREM</sequence>
<dbReference type="SMART" id="SM00320">
    <property type="entry name" value="WD40"/>
    <property type="match status" value="5"/>
</dbReference>
<dbReference type="Gene3D" id="2.130.10.10">
    <property type="entry name" value="YVTN repeat-like/Quinoprotein amine dehydrogenase"/>
    <property type="match status" value="1"/>
</dbReference>
<dbReference type="InterPro" id="IPR015943">
    <property type="entry name" value="WD40/YVTN_repeat-like_dom_sf"/>
</dbReference>
<dbReference type="InterPro" id="IPR001680">
    <property type="entry name" value="WD40_rpt"/>
</dbReference>
<evidence type="ECO:0000256" key="2">
    <source>
        <dbReference type="ARBA" id="ARBA00022737"/>
    </source>
</evidence>
<dbReference type="InterPro" id="IPR036322">
    <property type="entry name" value="WD40_repeat_dom_sf"/>
</dbReference>
<name>A0A834TX94_9FABA</name>
<dbReference type="PROSITE" id="PS00678">
    <property type="entry name" value="WD_REPEATS_1"/>
    <property type="match status" value="1"/>
</dbReference>
<dbReference type="FunFam" id="2.130.10.10:FF:001244">
    <property type="entry name" value="Mitotic checkpoint protein BUB3.3"/>
    <property type="match status" value="1"/>
</dbReference>
<evidence type="ECO:0000256" key="3">
    <source>
        <dbReference type="PROSITE-ProRule" id="PRU00221"/>
    </source>
</evidence>
<dbReference type="AlphaFoldDB" id="A0A834TX94"/>
<organism evidence="4 5">
    <name type="scientific">Senna tora</name>
    <dbReference type="NCBI Taxonomy" id="362788"/>
    <lineage>
        <taxon>Eukaryota</taxon>
        <taxon>Viridiplantae</taxon>
        <taxon>Streptophyta</taxon>
        <taxon>Embryophyta</taxon>
        <taxon>Tracheophyta</taxon>
        <taxon>Spermatophyta</taxon>
        <taxon>Magnoliopsida</taxon>
        <taxon>eudicotyledons</taxon>
        <taxon>Gunneridae</taxon>
        <taxon>Pentapetalae</taxon>
        <taxon>rosids</taxon>
        <taxon>fabids</taxon>
        <taxon>Fabales</taxon>
        <taxon>Fabaceae</taxon>
        <taxon>Caesalpinioideae</taxon>
        <taxon>Cassia clade</taxon>
        <taxon>Senna</taxon>
    </lineage>
</organism>
<accession>A0A834TX94</accession>
<keyword evidence="1 3" id="KW-0853">WD repeat</keyword>
<dbReference type="Proteomes" id="UP000634136">
    <property type="component" value="Unassembled WGS sequence"/>
</dbReference>
<dbReference type="SUPFAM" id="SSF50978">
    <property type="entry name" value="WD40 repeat-like"/>
    <property type="match status" value="1"/>
</dbReference>
<keyword evidence="2" id="KW-0677">Repeat</keyword>